<comment type="function">
    <text evidence="11">Catalyzes the phosphorylation of the hydroxyl group of 4-methyl-5-beta-hydroxyethylthiazole (THZ).</text>
</comment>
<dbReference type="GO" id="GO:0009229">
    <property type="term" value="P:thiamine diphosphate biosynthetic process"/>
    <property type="evidence" value="ECO:0007669"/>
    <property type="project" value="UniProtKB-UniRule"/>
</dbReference>
<reference evidence="12 13" key="1">
    <citation type="submission" date="2020-03" db="EMBL/GenBank/DDBJ databases">
        <authorList>
            <person name="Zhu W."/>
        </authorList>
    </citation>
    <scope>NUCLEOTIDE SEQUENCE [LARGE SCALE GENOMIC DNA]</scope>
    <source>
        <strain evidence="12 13">323-1</strain>
    </source>
</reference>
<comment type="pathway">
    <text evidence="3 11">Cofactor biosynthesis; thiamine diphosphate biosynthesis; 4-methyl-5-(2-phosphoethyl)-thiazole from 5-(2-hydroxyethyl)-4-methylthiazole: step 1/1.</text>
</comment>
<evidence type="ECO:0000256" key="8">
    <source>
        <dbReference type="ARBA" id="ARBA00022840"/>
    </source>
</evidence>
<proteinExistence type="inferred from homology"/>
<evidence type="ECO:0000256" key="10">
    <source>
        <dbReference type="ARBA" id="ARBA00022977"/>
    </source>
</evidence>
<evidence type="ECO:0000256" key="9">
    <source>
        <dbReference type="ARBA" id="ARBA00022842"/>
    </source>
</evidence>
<dbReference type="GO" id="GO:0005524">
    <property type="term" value="F:ATP binding"/>
    <property type="evidence" value="ECO:0007669"/>
    <property type="project" value="UniProtKB-UniRule"/>
</dbReference>
<organism evidence="12 13">
    <name type="scientific">Acinetobacter shaoyimingii</name>
    <dbReference type="NCBI Taxonomy" id="2715164"/>
    <lineage>
        <taxon>Bacteria</taxon>
        <taxon>Pseudomonadati</taxon>
        <taxon>Pseudomonadota</taxon>
        <taxon>Gammaproteobacteria</taxon>
        <taxon>Moraxellales</taxon>
        <taxon>Moraxellaceae</taxon>
        <taxon>Acinetobacter</taxon>
    </lineage>
</organism>
<dbReference type="RefSeq" id="WP_166223800.1">
    <property type="nucleotide sequence ID" value="NZ_CP049801.1"/>
</dbReference>
<dbReference type="Proteomes" id="UP000502297">
    <property type="component" value="Chromosome"/>
</dbReference>
<keyword evidence="8 11" id="KW-0067">ATP-binding</keyword>
<keyword evidence="5 11" id="KW-0479">Metal-binding</keyword>
<evidence type="ECO:0000256" key="5">
    <source>
        <dbReference type="ARBA" id="ARBA00022723"/>
    </source>
</evidence>
<feature type="binding site" evidence="11">
    <location>
        <position position="50"/>
    </location>
    <ligand>
        <name>substrate</name>
    </ligand>
</feature>
<comment type="similarity">
    <text evidence="11">Belongs to the Thz kinase family.</text>
</comment>
<evidence type="ECO:0000256" key="4">
    <source>
        <dbReference type="ARBA" id="ARBA00022679"/>
    </source>
</evidence>
<dbReference type="PIRSF" id="PIRSF000513">
    <property type="entry name" value="Thz_kinase"/>
    <property type="match status" value="1"/>
</dbReference>
<evidence type="ECO:0000256" key="6">
    <source>
        <dbReference type="ARBA" id="ARBA00022741"/>
    </source>
</evidence>
<keyword evidence="9 11" id="KW-0460">Magnesium</keyword>
<dbReference type="SUPFAM" id="SSF53613">
    <property type="entry name" value="Ribokinase-like"/>
    <property type="match status" value="1"/>
</dbReference>
<sequence>MAINIPNLDSILAAHQALKNQKPLVQCITNSVSVNFMANVLLSAGASPAMVDNPEEAAEFVNFAQGLVINLGTPTSALVEAMQLAIQQASHLKKPWVLDPIAAGALSWRGQIAADFLSFKPTVIRGNASEIIGLAGLGANSRGFDSSNDPAHSVEAAKSLLDHASAVSASGEIDHIVAKTSHETGEKFWLAKIKGGSHFFPLVTASGCSLGALVAAYTSVTDPFNAVVSAHAHYAVAGKKAHLKTDAPGDFQREFINELYNVTADDFEQYLEFSVEELVAA</sequence>
<evidence type="ECO:0000256" key="11">
    <source>
        <dbReference type="HAMAP-Rule" id="MF_00228"/>
    </source>
</evidence>
<dbReference type="GO" id="GO:0009228">
    <property type="term" value="P:thiamine biosynthetic process"/>
    <property type="evidence" value="ECO:0007669"/>
    <property type="project" value="UniProtKB-KW"/>
</dbReference>
<comment type="catalytic activity">
    <reaction evidence="1 11">
        <text>5-(2-hydroxyethyl)-4-methylthiazole + ATP = 4-methyl-5-(2-phosphooxyethyl)-thiazole + ADP + H(+)</text>
        <dbReference type="Rhea" id="RHEA:24212"/>
        <dbReference type="ChEBI" id="CHEBI:15378"/>
        <dbReference type="ChEBI" id="CHEBI:17957"/>
        <dbReference type="ChEBI" id="CHEBI:30616"/>
        <dbReference type="ChEBI" id="CHEBI:58296"/>
        <dbReference type="ChEBI" id="CHEBI:456216"/>
        <dbReference type="EC" id="2.7.1.50"/>
    </reaction>
</comment>
<protein>
    <recommendedName>
        <fullName evidence="11">Hydroxyethylthiazole kinase</fullName>
        <ecNumber evidence="11">2.7.1.50</ecNumber>
    </recommendedName>
    <alternativeName>
        <fullName evidence="11">4-methyl-5-beta-hydroxyethylthiazole kinase</fullName>
        <shortName evidence="11">TH kinase</shortName>
        <shortName evidence="11">Thz kinase</shortName>
    </alternativeName>
</protein>
<comment type="cofactor">
    <cofactor evidence="2 11">
        <name>Mg(2+)</name>
        <dbReference type="ChEBI" id="CHEBI:18420"/>
    </cofactor>
</comment>
<dbReference type="GO" id="GO:0000287">
    <property type="term" value="F:magnesium ion binding"/>
    <property type="evidence" value="ECO:0007669"/>
    <property type="project" value="UniProtKB-UniRule"/>
</dbReference>
<name>A0A6G8RVZ8_9GAMM</name>
<keyword evidence="7 11" id="KW-0418">Kinase</keyword>
<dbReference type="GO" id="GO:0004417">
    <property type="term" value="F:hydroxyethylthiazole kinase activity"/>
    <property type="evidence" value="ECO:0007669"/>
    <property type="project" value="UniProtKB-UniRule"/>
</dbReference>
<keyword evidence="10 11" id="KW-0784">Thiamine biosynthesis</keyword>
<dbReference type="CDD" id="cd01170">
    <property type="entry name" value="THZ_kinase"/>
    <property type="match status" value="1"/>
</dbReference>
<accession>A0A6G8RVZ8</accession>
<evidence type="ECO:0000256" key="3">
    <source>
        <dbReference type="ARBA" id="ARBA00004868"/>
    </source>
</evidence>
<evidence type="ECO:0000256" key="2">
    <source>
        <dbReference type="ARBA" id="ARBA00001946"/>
    </source>
</evidence>
<keyword evidence="6 11" id="KW-0547">Nucleotide-binding</keyword>
<feature type="binding site" evidence="11">
    <location>
        <position position="125"/>
    </location>
    <ligand>
        <name>ATP</name>
        <dbReference type="ChEBI" id="CHEBI:30616"/>
    </ligand>
</feature>
<evidence type="ECO:0000313" key="13">
    <source>
        <dbReference type="Proteomes" id="UP000502297"/>
    </source>
</evidence>
<dbReference type="PRINTS" id="PR01099">
    <property type="entry name" value="HYETHTZKNASE"/>
</dbReference>
<evidence type="ECO:0000313" key="12">
    <source>
        <dbReference type="EMBL" id="QIO06057.1"/>
    </source>
</evidence>
<dbReference type="Pfam" id="PF02110">
    <property type="entry name" value="HK"/>
    <property type="match status" value="1"/>
</dbReference>
<dbReference type="AlphaFoldDB" id="A0A6G8RVZ8"/>
<feature type="binding site" evidence="11">
    <location>
        <position position="205"/>
    </location>
    <ligand>
        <name>substrate</name>
    </ligand>
</feature>
<dbReference type="EC" id="2.7.1.50" evidence="11"/>
<dbReference type="KEGG" id="asha:G8E00_08875"/>
<evidence type="ECO:0000256" key="7">
    <source>
        <dbReference type="ARBA" id="ARBA00022777"/>
    </source>
</evidence>
<dbReference type="InterPro" id="IPR000417">
    <property type="entry name" value="Hyethyz_kinase"/>
</dbReference>
<keyword evidence="4 11" id="KW-0808">Transferase</keyword>
<dbReference type="NCBIfam" id="NF006830">
    <property type="entry name" value="PRK09355.1"/>
    <property type="match status" value="1"/>
</dbReference>
<dbReference type="HAMAP" id="MF_00228">
    <property type="entry name" value="Thz_kinase"/>
    <property type="match status" value="1"/>
</dbReference>
<evidence type="ECO:0000256" key="1">
    <source>
        <dbReference type="ARBA" id="ARBA00001771"/>
    </source>
</evidence>
<keyword evidence="13" id="KW-1185">Reference proteome</keyword>
<dbReference type="UniPathway" id="UPA00060">
    <property type="reaction ID" value="UER00139"/>
</dbReference>
<feature type="binding site" evidence="11">
    <location>
        <position position="170"/>
    </location>
    <ligand>
        <name>ATP</name>
        <dbReference type="ChEBI" id="CHEBI:30616"/>
    </ligand>
</feature>
<gene>
    <name evidence="11 12" type="primary">thiM</name>
    <name evidence="12" type="ORF">G8E00_08875</name>
</gene>
<dbReference type="EMBL" id="CP049801">
    <property type="protein sequence ID" value="QIO06057.1"/>
    <property type="molecule type" value="Genomic_DNA"/>
</dbReference>
<dbReference type="Gene3D" id="3.40.1190.20">
    <property type="match status" value="1"/>
</dbReference>
<dbReference type="InterPro" id="IPR029056">
    <property type="entry name" value="Ribokinase-like"/>
</dbReference>